<evidence type="ECO:0000256" key="2">
    <source>
        <dbReference type="SAM" id="Phobius"/>
    </source>
</evidence>
<feature type="transmembrane region" description="Helical" evidence="2">
    <location>
        <begin position="805"/>
        <end position="826"/>
    </location>
</feature>
<accession>A0A8H6JS48</accession>
<feature type="region of interest" description="Disordered" evidence="1">
    <location>
        <begin position="55"/>
        <end position="74"/>
    </location>
</feature>
<feature type="region of interest" description="Disordered" evidence="1">
    <location>
        <begin position="87"/>
        <end position="123"/>
    </location>
</feature>
<gene>
    <name evidence="3" type="ORF">CSOJ01_02051</name>
</gene>
<sequence>MPKTPTIKEGAPKRSLTPNRSLYSSFGEAHRNIAPPTPKLPFEADVEHLTPEQVEQLLKDTNQPKGTGSSNDTVSLTEEHPVIEHPVIEHPVIEHPVAAGPSRSNAKLDSSSSPVLKSQMKTGDQAIPEAVSPLDSGDEHAFVDTSISSASDKGKANAVGQDEDPFEHQDVTFWPDSSSFYPQDGADYSLDDTDDLFPLERINTEPHRSPVLASLPDLPPPASSPQDPALQMTQSHFDDVTKKQTGFGAVHTSGHNGAQYHVDNGYTSATSQYDADVSASSIAPFTTENKGKTSVSRLNPFHAFSAASSHESDMNYEQPEYQSQTQKVLMRTRAEKEVSRALHHATGLSQPSSGLIIGLTRPSHTGSVQDSPYKSGTQQASDFYHAPAIQPSWKIDKSGVKIKVSGPTAAPIARIDEMNMQETQMYDTIDDTQMAHMAQTDERAVQDLDEDWRTVTDNQEDYQGGAIGRVMTGSSIANVSDAYLIRQNEPPRVPSTNTWWNNNTGISRPPVPSPSYPFPVVPPMPSPPPPVATRQQRRQEGWEEIELEDMRPLSQHQTGDFDQAGRSEFANLPFPLLNLQDAAKRQAVRRASGLEDQTLSGRVTSPGMCAASTQSSCYNIPRTAPRKHSARSLFPRIKNPTFDCRIEIPASRENPFNRPEHEFYSTELAACARARGSTVASASSAAARALALDQPGGRPYSPHLYSRDVPTRFSTVFQAVRGAGGRGTDSELGVIAASAGDLPLVEWALLRQKKFFKGARVATVLFPLVGVAILFFDADRIISRFTHGEIEGLTYEQRLKLRNPILLGCGLWSVALLVILIAVAAIHV</sequence>
<keyword evidence="2" id="KW-0472">Membrane</keyword>
<feature type="transmembrane region" description="Helical" evidence="2">
    <location>
        <begin position="758"/>
        <end position="776"/>
    </location>
</feature>
<dbReference type="EMBL" id="WIGN01000017">
    <property type="protein sequence ID" value="KAF6818170.1"/>
    <property type="molecule type" value="Genomic_DNA"/>
</dbReference>
<feature type="region of interest" description="Disordered" evidence="1">
    <location>
        <begin position="207"/>
        <end position="230"/>
    </location>
</feature>
<dbReference type="AlphaFoldDB" id="A0A8H6JS48"/>
<organism evidence="3 4">
    <name type="scientific">Colletotrichum sojae</name>
    <dbReference type="NCBI Taxonomy" id="2175907"/>
    <lineage>
        <taxon>Eukaryota</taxon>
        <taxon>Fungi</taxon>
        <taxon>Dikarya</taxon>
        <taxon>Ascomycota</taxon>
        <taxon>Pezizomycotina</taxon>
        <taxon>Sordariomycetes</taxon>
        <taxon>Hypocreomycetidae</taxon>
        <taxon>Glomerellales</taxon>
        <taxon>Glomerellaceae</taxon>
        <taxon>Colletotrichum</taxon>
        <taxon>Colletotrichum orchidearum species complex</taxon>
    </lineage>
</organism>
<feature type="region of interest" description="Disordered" evidence="1">
    <location>
        <begin position="340"/>
        <end position="378"/>
    </location>
</feature>
<feature type="compositionally biased region" description="Polar residues" evidence="1">
    <location>
        <begin position="102"/>
        <end position="122"/>
    </location>
</feature>
<reference evidence="3 4" key="1">
    <citation type="journal article" date="2020" name="Phytopathology">
        <title>Genome Sequence Resources of Colletotrichum truncatum, C. plurivorum, C. musicola, and C. sojae: Four Species Pathogenic to Soybean (Glycine max).</title>
        <authorList>
            <person name="Rogerio F."/>
            <person name="Boufleur T.R."/>
            <person name="Ciampi-Guillardi M."/>
            <person name="Sukno S.A."/>
            <person name="Thon M.R."/>
            <person name="Massola Junior N.S."/>
            <person name="Baroncelli R."/>
        </authorList>
    </citation>
    <scope>NUCLEOTIDE SEQUENCE [LARGE SCALE GENOMIC DNA]</scope>
    <source>
        <strain evidence="3 4">LFN0009</strain>
    </source>
</reference>
<keyword evidence="4" id="KW-1185">Reference proteome</keyword>
<proteinExistence type="predicted"/>
<dbReference type="Proteomes" id="UP000652219">
    <property type="component" value="Unassembled WGS sequence"/>
</dbReference>
<keyword evidence="2" id="KW-1133">Transmembrane helix</keyword>
<protein>
    <submittedName>
        <fullName evidence="3">Uncharacterized protein</fullName>
    </submittedName>
</protein>
<feature type="region of interest" description="Disordered" evidence="1">
    <location>
        <begin position="1"/>
        <end position="21"/>
    </location>
</feature>
<feature type="region of interest" description="Disordered" evidence="1">
    <location>
        <begin position="146"/>
        <end position="178"/>
    </location>
</feature>
<feature type="compositionally biased region" description="Polar residues" evidence="1">
    <location>
        <begin position="362"/>
        <end position="378"/>
    </location>
</feature>
<feature type="compositionally biased region" description="Polar residues" evidence="1">
    <location>
        <begin position="59"/>
        <end position="74"/>
    </location>
</feature>
<evidence type="ECO:0000313" key="4">
    <source>
        <dbReference type="Proteomes" id="UP000652219"/>
    </source>
</evidence>
<keyword evidence="2" id="KW-0812">Transmembrane</keyword>
<evidence type="ECO:0000256" key="1">
    <source>
        <dbReference type="SAM" id="MobiDB-lite"/>
    </source>
</evidence>
<name>A0A8H6JS48_9PEZI</name>
<evidence type="ECO:0000313" key="3">
    <source>
        <dbReference type="EMBL" id="KAF6818170.1"/>
    </source>
</evidence>
<comment type="caution">
    <text evidence="3">The sequence shown here is derived from an EMBL/GenBank/DDBJ whole genome shotgun (WGS) entry which is preliminary data.</text>
</comment>